<evidence type="ECO:0000256" key="2">
    <source>
        <dbReference type="SAM" id="MobiDB-lite"/>
    </source>
</evidence>
<gene>
    <name evidence="5" type="ORF">PZE19_25765</name>
</gene>
<evidence type="ECO:0000259" key="3">
    <source>
        <dbReference type="Pfam" id="PF02591"/>
    </source>
</evidence>
<reference evidence="5 6" key="1">
    <citation type="submission" date="2023-03" db="EMBL/GenBank/DDBJ databases">
        <title>Paludisphaera mucosa sp. nov. a novel planctomycete from northern fen.</title>
        <authorList>
            <person name="Ivanova A."/>
        </authorList>
    </citation>
    <scope>NUCLEOTIDE SEQUENCE [LARGE SCALE GENOMIC DNA]</scope>
    <source>
        <strain evidence="5 6">Pla2</strain>
    </source>
</reference>
<name>A0ABT6FHW7_9BACT</name>
<feature type="domain" description="Centrosomal protein of 290kDa coiled-coil region" evidence="4">
    <location>
        <begin position="11"/>
        <end position="132"/>
    </location>
</feature>
<evidence type="ECO:0000259" key="4">
    <source>
        <dbReference type="Pfam" id="PF16574"/>
    </source>
</evidence>
<dbReference type="Pfam" id="PF16574">
    <property type="entry name" value="CEP209_CC5"/>
    <property type="match status" value="1"/>
</dbReference>
<keyword evidence="1" id="KW-0175">Coiled coil</keyword>
<comment type="caution">
    <text evidence="5">The sequence shown here is derived from an EMBL/GenBank/DDBJ whole genome shotgun (WGS) entry which is preliminary data.</text>
</comment>
<feature type="domain" description="C4-type zinc ribbon" evidence="3">
    <location>
        <begin position="198"/>
        <end position="230"/>
    </location>
</feature>
<feature type="coiled-coil region" evidence="1">
    <location>
        <begin position="60"/>
        <end position="87"/>
    </location>
</feature>
<organism evidence="5 6">
    <name type="scientific">Paludisphaera mucosa</name>
    <dbReference type="NCBI Taxonomy" id="3030827"/>
    <lineage>
        <taxon>Bacteria</taxon>
        <taxon>Pseudomonadati</taxon>
        <taxon>Planctomycetota</taxon>
        <taxon>Planctomycetia</taxon>
        <taxon>Isosphaerales</taxon>
        <taxon>Isosphaeraceae</taxon>
        <taxon>Paludisphaera</taxon>
    </lineage>
</organism>
<dbReference type="InterPro" id="IPR003743">
    <property type="entry name" value="Zf-RING_7"/>
</dbReference>
<dbReference type="Proteomes" id="UP001216907">
    <property type="component" value="Unassembled WGS sequence"/>
</dbReference>
<feature type="coiled-coil region" evidence="1">
    <location>
        <begin position="118"/>
        <end position="170"/>
    </location>
</feature>
<proteinExistence type="predicted"/>
<evidence type="ECO:0000313" key="5">
    <source>
        <dbReference type="EMBL" id="MDG3007186.1"/>
    </source>
</evidence>
<dbReference type="Pfam" id="PF02591">
    <property type="entry name" value="Zn_ribbon_9"/>
    <property type="match status" value="1"/>
</dbReference>
<evidence type="ECO:0000256" key="1">
    <source>
        <dbReference type="SAM" id="Coils"/>
    </source>
</evidence>
<dbReference type="EMBL" id="JARRAG010000002">
    <property type="protein sequence ID" value="MDG3007186.1"/>
    <property type="molecule type" value="Genomic_DNA"/>
</dbReference>
<dbReference type="RefSeq" id="WP_277863474.1">
    <property type="nucleotide sequence ID" value="NZ_JARRAG010000002.1"/>
</dbReference>
<keyword evidence="6" id="KW-1185">Reference proteome</keyword>
<feature type="compositionally biased region" description="Basic and acidic residues" evidence="2">
    <location>
        <begin position="238"/>
        <end position="247"/>
    </location>
</feature>
<dbReference type="InterPro" id="IPR032321">
    <property type="entry name" value="Cep209_CC5"/>
</dbReference>
<accession>A0ABT6FHW7</accession>
<dbReference type="Gene3D" id="1.10.287.1490">
    <property type="match status" value="1"/>
</dbReference>
<protein>
    <submittedName>
        <fullName evidence="5">C4-type zinc ribbon domain-containing protein</fullName>
    </submittedName>
</protein>
<feature type="region of interest" description="Disordered" evidence="2">
    <location>
        <begin position="236"/>
        <end position="256"/>
    </location>
</feature>
<evidence type="ECO:0000313" key="6">
    <source>
        <dbReference type="Proteomes" id="UP001216907"/>
    </source>
</evidence>
<sequence>MSATSDALRDLHTLHQRARAIRDRLQSGPKTLAARTAALAARTADLEKARKVLQDAKVGIKKNEHALQASQAKIDDLKVKLNLVKKNEEYKALQNQIAHDTTAMGKYEDQVLQGYETIEAQGAEFAKAEAEVKAFSDEVDALKKTIADLAVAQKAQLAELEAAIVGAEDSIPIDQREQYRRVVRQLGADALAPVEGGACVGCYTAVTTQMLNELINRDALTFCKSCGRLLYLADSEADSSRNPEKPKPKPRARAKT</sequence>
<dbReference type="SUPFAM" id="SSF57997">
    <property type="entry name" value="Tropomyosin"/>
    <property type="match status" value="1"/>
</dbReference>